<accession>A0AAW8CAR0</accession>
<evidence type="ECO:0000259" key="1">
    <source>
        <dbReference type="Pfam" id="PF01609"/>
    </source>
</evidence>
<dbReference type="InterPro" id="IPR047647">
    <property type="entry name" value="ISAs1_transpos"/>
</dbReference>
<dbReference type="Proteomes" id="UP001226020">
    <property type="component" value="Unassembled WGS sequence"/>
</dbReference>
<sequence>MNILSAFKDLEDPRKDINKKYDFLDVIFLVVSAVISGAEGWSEIHQFGKLNIKWLRKYRYFENGIPVDDTIARIVRRINPEKLNYIFINFINEIRKSQGKECIAIDGKTLKNSSHLEPHNALHSITAWSCSRGLILAQNKSKGKKNENESILEMIDILELNQAVITVDAMNTQKKIAKKIIEKKSDYVMPLKNNHKKFRNEIESYFHKVVREKSIKIDKFQEVNCERSRIDQRYYSKLPISDWLLESQGWTGIKSLIQVHRIREDNGKKSEEKVFYISSLDVPCEDFAKYIRGHWEVENKAHWVLDVVFKEDDSTIYLGDGVENMAIIRRLGLNLARLHPAKNSMKSKLKSAGWSDEMRSELIFGVCD</sequence>
<dbReference type="NCBIfam" id="NF033564">
    <property type="entry name" value="transpos_ISAs1"/>
    <property type="match status" value="1"/>
</dbReference>
<organism evidence="3 4">
    <name type="scientific">Phocoenobacter atlanticus subsp. atlanticus</name>
    <dbReference type="NCBI Taxonomy" id="3061285"/>
    <lineage>
        <taxon>Bacteria</taxon>
        <taxon>Pseudomonadati</taxon>
        <taxon>Pseudomonadota</taxon>
        <taxon>Gammaproteobacteria</taxon>
        <taxon>Pasteurellales</taxon>
        <taxon>Pasteurellaceae</taxon>
        <taxon>Phocoenobacter</taxon>
        <taxon>Phocoenobacter atlanticus</taxon>
    </lineage>
</organism>
<feature type="domain" description="H repeat-associated protein N-terminal" evidence="2">
    <location>
        <begin position="5"/>
        <end position="91"/>
    </location>
</feature>
<evidence type="ECO:0000313" key="3">
    <source>
        <dbReference type="EMBL" id="MDP8148145.1"/>
    </source>
</evidence>
<dbReference type="GO" id="GO:0003677">
    <property type="term" value="F:DNA binding"/>
    <property type="evidence" value="ECO:0007669"/>
    <property type="project" value="InterPro"/>
</dbReference>
<keyword evidence="4" id="KW-1185">Reference proteome</keyword>
<dbReference type="AlphaFoldDB" id="A0AAW8CAR0"/>
<dbReference type="PANTHER" id="PTHR30298">
    <property type="entry name" value="H REPEAT-ASSOCIATED PREDICTED TRANSPOSASE"/>
    <property type="match status" value="1"/>
</dbReference>
<dbReference type="PANTHER" id="PTHR30298:SF0">
    <property type="entry name" value="PROTEIN YBFL-RELATED"/>
    <property type="match status" value="1"/>
</dbReference>
<evidence type="ECO:0000313" key="4">
    <source>
        <dbReference type="Proteomes" id="UP001226020"/>
    </source>
</evidence>
<dbReference type="Pfam" id="PF13808">
    <property type="entry name" value="DDE_Tnp_1_assoc"/>
    <property type="match status" value="1"/>
</dbReference>
<proteinExistence type="predicted"/>
<dbReference type="EMBL" id="JASAXT010000004">
    <property type="protein sequence ID" value="MDP8148145.1"/>
    <property type="molecule type" value="Genomic_DNA"/>
</dbReference>
<feature type="domain" description="Transposase IS4-like" evidence="1">
    <location>
        <begin position="98"/>
        <end position="335"/>
    </location>
</feature>
<dbReference type="InterPro" id="IPR051698">
    <property type="entry name" value="Transposase_11-like"/>
</dbReference>
<dbReference type="RefSeq" id="WP_306355532.1">
    <property type="nucleotide sequence ID" value="NZ_JASAWV010000004.1"/>
</dbReference>
<protein>
    <submittedName>
        <fullName evidence="3">ISAs1 family transposase</fullName>
    </submittedName>
</protein>
<dbReference type="InterPro" id="IPR002559">
    <property type="entry name" value="Transposase_11"/>
</dbReference>
<comment type="caution">
    <text evidence="3">The sequence shown here is derived from an EMBL/GenBank/DDBJ whole genome shotgun (WGS) entry which is preliminary data.</text>
</comment>
<evidence type="ECO:0000259" key="2">
    <source>
        <dbReference type="Pfam" id="PF13808"/>
    </source>
</evidence>
<dbReference type="GO" id="GO:0004803">
    <property type="term" value="F:transposase activity"/>
    <property type="evidence" value="ECO:0007669"/>
    <property type="project" value="InterPro"/>
</dbReference>
<dbReference type="Pfam" id="PF01609">
    <property type="entry name" value="DDE_Tnp_1"/>
    <property type="match status" value="1"/>
</dbReference>
<name>A0AAW8CAR0_9PAST</name>
<dbReference type="GO" id="GO:0006313">
    <property type="term" value="P:DNA transposition"/>
    <property type="evidence" value="ECO:0007669"/>
    <property type="project" value="InterPro"/>
</dbReference>
<dbReference type="InterPro" id="IPR032806">
    <property type="entry name" value="YbfD_N"/>
</dbReference>
<reference evidence="3 4" key="1">
    <citation type="journal article" date="2023" name="Front. Microbiol.">
        <title>Phylogeography and host specificity of Pasteurellaceae pathogenic to sea-farmed fish in the north-east Atlantic.</title>
        <authorList>
            <person name="Gulla S."/>
            <person name="Colquhoun D.J."/>
            <person name="Olsen A.B."/>
            <person name="Spilsberg B."/>
            <person name="Lagesen K."/>
            <person name="Aakesson C.P."/>
            <person name="Strom S."/>
            <person name="Manji F."/>
            <person name="Birkbeck T.H."/>
            <person name="Nilsen H.K."/>
        </authorList>
    </citation>
    <scope>NUCLEOTIDE SEQUENCE [LARGE SCALE GENOMIC DNA]</scope>
    <source>
        <strain evidence="3 4">NVIB3131</strain>
    </source>
</reference>
<gene>
    <name evidence="3" type="ORF">QJU57_03490</name>
</gene>